<feature type="compositionally biased region" description="Basic and acidic residues" evidence="1">
    <location>
        <begin position="100"/>
        <end position="119"/>
    </location>
</feature>
<dbReference type="AlphaFoldDB" id="A0A834AZ25"/>
<comment type="caution">
    <text evidence="3">The sequence shown here is derived from an EMBL/GenBank/DDBJ whole genome shotgun (WGS) entry which is preliminary data.</text>
</comment>
<evidence type="ECO:0000256" key="2">
    <source>
        <dbReference type="SAM" id="Phobius"/>
    </source>
</evidence>
<keyword evidence="2" id="KW-1133">Transmembrane helix</keyword>
<accession>A0A834AZ25</accession>
<feature type="region of interest" description="Disordered" evidence="1">
    <location>
        <begin position="42"/>
        <end position="139"/>
    </location>
</feature>
<proteinExistence type="predicted"/>
<evidence type="ECO:0000313" key="4">
    <source>
        <dbReference type="Proteomes" id="UP000664940"/>
    </source>
</evidence>
<keyword evidence="2" id="KW-0812">Transmembrane</keyword>
<keyword evidence="2" id="KW-0472">Membrane</keyword>
<evidence type="ECO:0000256" key="1">
    <source>
        <dbReference type="SAM" id="MobiDB-lite"/>
    </source>
</evidence>
<feature type="compositionally biased region" description="Low complexity" evidence="1">
    <location>
        <begin position="127"/>
        <end position="139"/>
    </location>
</feature>
<feature type="transmembrane region" description="Helical" evidence="2">
    <location>
        <begin position="12"/>
        <end position="33"/>
    </location>
</feature>
<dbReference type="EMBL" id="JABVXQ010000003">
    <property type="protein sequence ID" value="KAF6119549.1"/>
    <property type="molecule type" value="Genomic_DNA"/>
</dbReference>
<sequence>MAFGVGCRGERLFAFLCVAHTFVLAGTVCFYFQGSVGEPAPGHDIAGDTSQPPGETLRPVWGPMDKCYPGASQRRRVRSGRKEAAEAGTPRGTGGPSDAAPREEPGVRPQDAGEPRPPAEDAASPTPAGKDVAEEAAAAAGTPAARALLAFDNLSRDSPSSLNGELGAPVVADTGGTRHRCRWCCWAGGGLLP</sequence>
<dbReference type="Proteomes" id="UP000664940">
    <property type="component" value="Unassembled WGS sequence"/>
</dbReference>
<reference evidence="3 4" key="1">
    <citation type="journal article" date="2020" name="Nature">
        <title>Six reference-quality genomes reveal evolution of bat adaptations.</title>
        <authorList>
            <person name="Jebb D."/>
            <person name="Huang Z."/>
            <person name="Pippel M."/>
            <person name="Hughes G.M."/>
            <person name="Lavrichenko K."/>
            <person name="Devanna P."/>
            <person name="Winkler S."/>
            <person name="Jermiin L.S."/>
            <person name="Skirmuntt E.C."/>
            <person name="Katzourakis A."/>
            <person name="Burkitt-Gray L."/>
            <person name="Ray D.A."/>
            <person name="Sullivan K.A.M."/>
            <person name="Roscito J.G."/>
            <person name="Kirilenko B.M."/>
            <person name="Davalos L.M."/>
            <person name="Corthals A.P."/>
            <person name="Power M.L."/>
            <person name="Jones G."/>
            <person name="Ransome R.D."/>
            <person name="Dechmann D.K.N."/>
            <person name="Locatelli A.G."/>
            <person name="Puechmaille S.J."/>
            <person name="Fedrigo O."/>
            <person name="Jarvis E.D."/>
            <person name="Hiller M."/>
            <person name="Vernes S.C."/>
            <person name="Myers E.W."/>
            <person name="Teeling E.C."/>
        </authorList>
    </citation>
    <scope>NUCLEOTIDE SEQUENCE [LARGE SCALE GENOMIC DNA]</scope>
    <source>
        <strain evidence="3">Bat1K_MPI-CBG_1</strain>
    </source>
</reference>
<protein>
    <submittedName>
        <fullName evidence="3">Uncharacterized protein</fullName>
    </submittedName>
</protein>
<organism evidence="3 4">
    <name type="scientific">Phyllostomus discolor</name>
    <name type="common">pale spear-nosed bat</name>
    <dbReference type="NCBI Taxonomy" id="89673"/>
    <lineage>
        <taxon>Eukaryota</taxon>
        <taxon>Metazoa</taxon>
        <taxon>Chordata</taxon>
        <taxon>Craniata</taxon>
        <taxon>Vertebrata</taxon>
        <taxon>Euteleostomi</taxon>
        <taxon>Mammalia</taxon>
        <taxon>Eutheria</taxon>
        <taxon>Laurasiatheria</taxon>
        <taxon>Chiroptera</taxon>
        <taxon>Yangochiroptera</taxon>
        <taxon>Phyllostomidae</taxon>
        <taxon>Phyllostominae</taxon>
        <taxon>Phyllostomus</taxon>
    </lineage>
</organism>
<evidence type="ECO:0000313" key="3">
    <source>
        <dbReference type="EMBL" id="KAF6119549.1"/>
    </source>
</evidence>
<name>A0A834AZ25_9CHIR</name>
<gene>
    <name evidence="3" type="ORF">HJG60_010035</name>
</gene>